<evidence type="ECO:0000313" key="1">
    <source>
        <dbReference type="EMBL" id="TGK76735.1"/>
    </source>
</evidence>
<organism evidence="1 2">
    <name type="scientific">Leptospira kanakyensis</name>
    <dbReference type="NCBI Taxonomy" id="2484968"/>
    <lineage>
        <taxon>Bacteria</taxon>
        <taxon>Pseudomonadati</taxon>
        <taxon>Spirochaetota</taxon>
        <taxon>Spirochaetia</taxon>
        <taxon>Leptospirales</taxon>
        <taxon>Leptospiraceae</taxon>
        <taxon>Leptospira</taxon>
    </lineage>
</organism>
<name>A0A6N4QQV7_9LEPT</name>
<gene>
    <name evidence="1" type="ORF">EHQ18_00145</name>
</gene>
<sequence>MNILERKLLLIKLKLISSSQIIDWTSKLLSKNNLFFNTEKLASIAGLQKSDKYESESVELLLLQLVLEVNPNFHINNLDVKNTIIRCLKRKAILLTQKKLDILTFLKLIDSVNYLYNDPIWFENINYFYSSIQDSENTSIEKLPKLEEEIQIFLNRKDIQ</sequence>
<dbReference type="Proteomes" id="UP000297239">
    <property type="component" value="Unassembled WGS sequence"/>
</dbReference>
<reference evidence="1" key="1">
    <citation type="journal article" date="2019" name="PLoS Negl. Trop. Dis.">
        <title>Revisiting the worldwide diversity of Leptospira species in the environment.</title>
        <authorList>
            <person name="Vincent A.T."/>
            <person name="Schiettekatte O."/>
            <person name="Bourhy P."/>
            <person name="Veyrier F.J."/>
            <person name="Picardeau M."/>
        </authorList>
    </citation>
    <scope>NUCLEOTIDE SEQUENCE [LARGE SCALE GENOMIC DNA]</scope>
    <source>
        <strain evidence="1">201800293</strain>
    </source>
</reference>
<keyword evidence="2" id="KW-1185">Reference proteome</keyword>
<dbReference type="EMBL" id="RQFF01000006">
    <property type="protein sequence ID" value="TGK76735.1"/>
    <property type="molecule type" value="Genomic_DNA"/>
</dbReference>
<dbReference type="RefSeq" id="WP_135637614.1">
    <property type="nucleotide sequence ID" value="NZ_RQFE01000037.1"/>
</dbReference>
<protein>
    <submittedName>
        <fullName evidence="1">Uncharacterized protein</fullName>
    </submittedName>
</protein>
<accession>A0A6N4QQV7</accession>
<evidence type="ECO:0000313" key="2">
    <source>
        <dbReference type="Proteomes" id="UP000297239"/>
    </source>
</evidence>
<comment type="caution">
    <text evidence="1">The sequence shown here is derived from an EMBL/GenBank/DDBJ whole genome shotgun (WGS) entry which is preliminary data.</text>
</comment>
<proteinExistence type="predicted"/>
<dbReference type="AlphaFoldDB" id="A0A6N4QQV7"/>